<keyword evidence="2" id="KW-1185">Reference proteome</keyword>
<dbReference type="GeneID" id="85365958"/>
<dbReference type="SUPFAM" id="SSF52047">
    <property type="entry name" value="RNI-like"/>
    <property type="match status" value="1"/>
</dbReference>
<dbReference type="EMBL" id="JAUEPS010000021">
    <property type="protein sequence ID" value="KAK0457607.1"/>
    <property type="molecule type" value="Genomic_DNA"/>
</dbReference>
<evidence type="ECO:0000313" key="2">
    <source>
        <dbReference type="Proteomes" id="UP001175211"/>
    </source>
</evidence>
<evidence type="ECO:0000313" key="1">
    <source>
        <dbReference type="EMBL" id="KAK0457607.1"/>
    </source>
</evidence>
<organism evidence="1 2">
    <name type="scientific">Armillaria tabescens</name>
    <name type="common">Ringless honey mushroom</name>
    <name type="synonym">Agaricus tabescens</name>
    <dbReference type="NCBI Taxonomy" id="1929756"/>
    <lineage>
        <taxon>Eukaryota</taxon>
        <taxon>Fungi</taxon>
        <taxon>Dikarya</taxon>
        <taxon>Basidiomycota</taxon>
        <taxon>Agaricomycotina</taxon>
        <taxon>Agaricomycetes</taxon>
        <taxon>Agaricomycetidae</taxon>
        <taxon>Agaricales</taxon>
        <taxon>Marasmiineae</taxon>
        <taxon>Physalacriaceae</taxon>
        <taxon>Desarmillaria</taxon>
    </lineage>
</organism>
<dbReference type="AlphaFoldDB" id="A0AA39N4H6"/>
<proteinExistence type="predicted"/>
<dbReference type="Gene3D" id="3.80.10.10">
    <property type="entry name" value="Ribonuclease Inhibitor"/>
    <property type="match status" value="1"/>
</dbReference>
<dbReference type="InterPro" id="IPR032675">
    <property type="entry name" value="LRR_dom_sf"/>
</dbReference>
<accession>A0AA39N4H6</accession>
<dbReference type="RefSeq" id="XP_060329919.1">
    <property type="nucleotide sequence ID" value="XM_060482410.1"/>
</dbReference>
<dbReference type="PROSITE" id="PS51257">
    <property type="entry name" value="PROKAR_LIPOPROTEIN"/>
    <property type="match status" value="1"/>
</dbReference>
<name>A0AA39N4H6_ARMTA</name>
<evidence type="ECO:0008006" key="3">
    <source>
        <dbReference type="Google" id="ProtNLM"/>
    </source>
</evidence>
<comment type="caution">
    <text evidence="1">The sequence shown here is derived from an EMBL/GenBank/DDBJ whole genome shotgun (WGS) entry which is preliminary data.</text>
</comment>
<reference evidence="1" key="1">
    <citation type="submission" date="2023-06" db="EMBL/GenBank/DDBJ databases">
        <authorList>
            <consortium name="Lawrence Berkeley National Laboratory"/>
            <person name="Ahrendt S."/>
            <person name="Sahu N."/>
            <person name="Indic B."/>
            <person name="Wong-Bajracharya J."/>
            <person name="Merenyi Z."/>
            <person name="Ke H.-M."/>
            <person name="Monk M."/>
            <person name="Kocsube S."/>
            <person name="Drula E."/>
            <person name="Lipzen A."/>
            <person name="Balint B."/>
            <person name="Henrissat B."/>
            <person name="Andreopoulos B."/>
            <person name="Martin F.M."/>
            <person name="Harder C.B."/>
            <person name="Rigling D."/>
            <person name="Ford K.L."/>
            <person name="Foster G.D."/>
            <person name="Pangilinan J."/>
            <person name="Papanicolaou A."/>
            <person name="Barry K."/>
            <person name="LaButti K."/>
            <person name="Viragh M."/>
            <person name="Koriabine M."/>
            <person name="Yan M."/>
            <person name="Riley R."/>
            <person name="Champramary S."/>
            <person name="Plett K.L."/>
            <person name="Tsai I.J."/>
            <person name="Slot J."/>
            <person name="Sipos G."/>
            <person name="Plett J."/>
            <person name="Nagy L.G."/>
            <person name="Grigoriev I.V."/>
        </authorList>
    </citation>
    <scope>NUCLEOTIDE SEQUENCE</scope>
    <source>
        <strain evidence="1">CCBAS 213</strain>
    </source>
</reference>
<dbReference type="Proteomes" id="UP001175211">
    <property type="component" value="Unassembled WGS sequence"/>
</dbReference>
<sequence>MRPIVASNISLTTTITSTLSCSSNTVTQMLSNMATFLDICFTCESFMARRISGDPRTHRISELLRCNDVPSDGELSDFRDIIQQGPGRIANLDQKIAHTKELLEALINHRSVVEADIEDAKVLSSPVRRLPPDVLRSIALETIPSPSEIMSSNIYFYNSLDRTRSPWTLSQVCRSWRMTIISSPELWSSISLDITYDLSTSLASIRSPMFMVELHLERSRNAPLTLSLLSNMNNADHPFLSLISTRASSIKNLYLLSNPLCSLQGLSRCRGSWNRLHHLKIESINVRWPMEQIFDTFEYAPNLRVFEADIPHLQAIPLVPWVQLTHLTVKRSNMEASDIHRLFELLRQAKNITSLEIQGMAPRMPEESEAISLPHLTSLKLDNNSAILPSLSTPNLVVLSLIYNGVPLFPQLKIPNAIRTLEIIRRRPEISWRSMRSEACALPRLSSLMNSVPRLRHLVFKSAAALSGSDISALLPSPAQTTLPRLKTLDLRGCAFKFDHAIFVHMVNIRRQGNNPDIDRLETVYLGAPLSLNEIYSRRWRSLCDEGLNVVYGRL</sequence>
<gene>
    <name evidence="1" type="ORF">EV420DRAFT_504420</name>
</gene>
<protein>
    <recommendedName>
        <fullName evidence="3">F-box domain-containing protein</fullName>
    </recommendedName>
</protein>